<evidence type="ECO:0000313" key="2">
    <source>
        <dbReference type="EMBL" id="CYU39862.1"/>
    </source>
</evidence>
<dbReference type="EMBL" id="FIFW01000003">
    <property type="protein sequence ID" value="CYU26418.1"/>
    <property type="molecule type" value="Genomic_DNA"/>
</dbReference>
<dbReference type="EMBL" id="FIFW01000005">
    <property type="protein sequence ID" value="CYU39862.1"/>
    <property type="molecule type" value="Genomic_DNA"/>
</dbReference>
<accession>A0A0Z8CJI2</accession>
<dbReference type="Proteomes" id="UP000073434">
    <property type="component" value="Unassembled WGS sequence"/>
</dbReference>
<organism evidence="1 3">
    <name type="scientific">Streptococcus suis</name>
    <dbReference type="NCBI Taxonomy" id="1307"/>
    <lineage>
        <taxon>Bacteria</taxon>
        <taxon>Bacillati</taxon>
        <taxon>Bacillota</taxon>
        <taxon>Bacilli</taxon>
        <taxon>Lactobacillales</taxon>
        <taxon>Streptococcaceae</taxon>
        <taxon>Streptococcus</taxon>
    </lineage>
</organism>
<protein>
    <recommendedName>
        <fullName evidence="4">Phage protein</fullName>
    </recommendedName>
</protein>
<evidence type="ECO:0008006" key="4">
    <source>
        <dbReference type="Google" id="ProtNLM"/>
    </source>
</evidence>
<dbReference type="AlphaFoldDB" id="A0A0Z8CJI2"/>
<evidence type="ECO:0000313" key="1">
    <source>
        <dbReference type="EMBL" id="CYU26418.1"/>
    </source>
</evidence>
<dbReference type="RefSeq" id="WP_044687740.1">
    <property type="nucleotide sequence ID" value="NZ_CEEW01000011.1"/>
</dbReference>
<sequence>MIIKNYTNNGEKISYTVECEGLTLDVVHTRASQWKCDVTDVDDFLRQVSNSNVAKADMVDRFVDFQSDLLLNGVSFEFDN</sequence>
<proteinExistence type="predicted"/>
<gene>
    <name evidence="1" type="ORF">ERS132385_00395</name>
    <name evidence="2" type="ORF">ERS132385_00728</name>
</gene>
<evidence type="ECO:0000313" key="3">
    <source>
        <dbReference type="Proteomes" id="UP000073434"/>
    </source>
</evidence>
<reference evidence="1 3" key="1">
    <citation type="submission" date="2016-02" db="EMBL/GenBank/DDBJ databases">
        <authorList>
            <consortium name="Pathogen Informatics"/>
        </authorList>
    </citation>
    <scope>NUCLEOTIDE SEQUENCE [LARGE SCALE GENOMIC DNA]</scope>
    <source>
        <strain evidence="1 3">LSS23</strain>
    </source>
</reference>
<name>A0A0Z8CJI2_STRSU</name>